<dbReference type="AlphaFoldDB" id="A0A537LBW8"/>
<protein>
    <submittedName>
        <fullName evidence="1">Uncharacterized protein</fullName>
    </submittedName>
</protein>
<sequence length="105" mass="11275">MAECADGKIVVIEIYGPEIIGRGYFVGKPIVHYEAPIDRLKLLTVGGKSAIAQLPTPGFPGDLRLNVIERFPDGNQPGILVGITNTFKSLDEAADLAARIMGVQR</sequence>
<dbReference type="EMBL" id="VBAL01000026">
    <property type="protein sequence ID" value="TMJ05515.1"/>
    <property type="molecule type" value="Genomic_DNA"/>
</dbReference>
<dbReference type="Proteomes" id="UP000319353">
    <property type="component" value="Unassembled WGS sequence"/>
</dbReference>
<organism evidence="1 2">
    <name type="scientific">Candidatus Segetimicrobium genomatis</name>
    <dbReference type="NCBI Taxonomy" id="2569760"/>
    <lineage>
        <taxon>Bacteria</taxon>
        <taxon>Bacillati</taxon>
        <taxon>Candidatus Sysuimicrobiota</taxon>
        <taxon>Candidatus Sysuimicrobiia</taxon>
        <taxon>Candidatus Sysuimicrobiales</taxon>
        <taxon>Candidatus Segetimicrobiaceae</taxon>
        <taxon>Candidatus Segetimicrobium</taxon>
    </lineage>
</organism>
<gene>
    <name evidence="1" type="ORF">E6H01_02900</name>
</gene>
<comment type="caution">
    <text evidence="1">The sequence shown here is derived from an EMBL/GenBank/DDBJ whole genome shotgun (WGS) entry which is preliminary data.</text>
</comment>
<accession>A0A537LBW8</accession>
<evidence type="ECO:0000313" key="2">
    <source>
        <dbReference type="Proteomes" id="UP000319353"/>
    </source>
</evidence>
<evidence type="ECO:0000313" key="1">
    <source>
        <dbReference type="EMBL" id="TMJ05515.1"/>
    </source>
</evidence>
<proteinExistence type="predicted"/>
<reference evidence="1 2" key="1">
    <citation type="journal article" date="2019" name="Nat. Microbiol.">
        <title>Mediterranean grassland soil C-N compound turnover is dependent on rainfall and depth, and is mediated by genomically divergent microorganisms.</title>
        <authorList>
            <person name="Diamond S."/>
            <person name="Andeer P.F."/>
            <person name="Li Z."/>
            <person name="Crits-Christoph A."/>
            <person name="Burstein D."/>
            <person name="Anantharaman K."/>
            <person name="Lane K.R."/>
            <person name="Thomas B.C."/>
            <person name="Pan C."/>
            <person name="Northen T.R."/>
            <person name="Banfield J.F."/>
        </authorList>
    </citation>
    <scope>NUCLEOTIDE SEQUENCE [LARGE SCALE GENOMIC DNA]</scope>
    <source>
        <strain evidence="1">NP_4</strain>
    </source>
</reference>
<name>A0A537LBW8_9BACT</name>